<feature type="region of interest" description="Disordered" evidence="1">
    <location>
        <begin position="17"/>
        <end position="201"/>
    </location>
</feature>
<accession>A0A8X7N9P8</accession>
<comment type="caution">
    <text evidence="2">The sequence shown here is derived from an EMBL/GenBank/DDBJ whole genome shotgun (WGS) entry which is preliminary data.</text>
</comment>
<dbReference type="GO" id="GO:0006402">
    <property type="term" value="P:mRNA catabolic process"/>
    <property type="evidence" value="ECO:0007669"/>
    <property type="project" value="InterPro"/>
</dbReference>
<evidence type="ECO:0000313" key="2">
    <source>
        <dbReference type="EMBL" id="KAE8268385.1"/>
    </source>
</evidence>
<dbReference type="PANTHER" id="PTHR12262">
    <property type="entry name" value="CCR4-NOT TRANSCRIPTION COMPLEX SUBUNIT 9"/>
    <property type="match status" value="1"/>
</dbReference>
<feature type="compositionally biased region" description="Low complexity" evidence="1">
    <location>
        <begin position="263"/>
        <end position="279"/>
    </location>
</feature>
<keyword evidence="3" id="KW-1185">Reference proteome</keyword>
<feature type="compositionally biased region" description="Gly residues" evidence="1">
    <location>
        <begin position="224"/>
        <end position="241"/>
    </location>
</feature>
<dbReference type="EMBL" id="LWDG02000155">
    <property type="protein sequence ID" value="KAE8268385.1"/>
    <property type="molecule type" value="Genomic_DNA"/>
</dbReference>
<gene>
    <name evidence="2" type="ORF">A4X09_0g3969</name>
</gene>
<sequence>MNLNSFNASLAGLDLGAFSSPAQSSSPLASGGGAGTVGGAAGSTQGGNNNNNAGGRDGSIRTPGAGGMGIPGLGGAGPPSITSLTPPPPYAQHYSQYPFQQQQQQQQQQQHQQLHHYGGPHLGAGSGAGAGGLQPHSQQQQQHLLSLGGGPSALAHVLNTPNSGMGGGGPSAASTTTSTGGGAPSTALTSSAASGAAPSTSNPNTALSVYYLITQLCQRPDQSGPGGNGNNGDGNGNGNAGQPGDTPASTHASAGGANGLGAGATSSPTASNANASSTTDSQNKPPGTSTTNPLTGLPHGDPGSSPLREHALLELSKKREQYDDLALVLWHSFGVMSSLLQEIIAVYPMLSPPTLTAHASNRVCNALALLQCVASHAETRSLFLQAHIPLFLYPFLNTTSKTRPFEYLRLTSLGVIGALVKQNDNSDVITFLLSTEIIPLCLRIMETGLELSKTVAIFIVQKILLDDTGLSYVCQTYERFYAVGTVLANMVAQIVETQAVRLLKHVVRCYLRLSDNPRAREALRACLPGPLRDNTFSHLLKNDHITKRCLATLLLNLSDRAE</sequence>
<organism evidence="2 3">
    <name type="scientific">Tilletia walkeri</name>
    <dbReference type="NCBI Taxonomy" id="117179"/>
    <lineage>
        <taxon>Eukaryota</taxon>
        <taxon>Fungi</taxon>
        <taxon>Dikarya</taxon>
        <taxon>Basidiomycota</taxon>
        <taxon>Ustilaginomycotina</taxon>
        <taxon>Exobasidiomycetes</taxon>
        <taxon>Tilletiales</taxon>
        <taxon>Tilletiaceae</taxon>
        <taxon>Tilletia</taxon>
    </lineage>
</organism>
<dbReference type="FunFam" id="1.25.10.10:FF:000014">
    <property type="entry name" value="Cell differentiation protein RCD1"/>
    <property type="match status" value="1"/>
</dbReference>
<reference evidence="2" key="1">
    <citation type="submission" date="2016-04" db="EMBL/GenBank/DDBJ databases">
        <authorList>
            <person name="Nguyen H.D."/>
            <person name="Samba Siva P."/>
            <person name="Cullis J."/>
            <person name="Levesque C.A."/>
            <person name="Hambleton S."/>
        </authorList>
    </citation>
    <scope>NUCLEOTIDE SEQUENCE</scope>
    <source>
        <strain evidence="2">DAOMC 236422</strain>
    </source>
</reference>
<dbReference type="InterPro" id="IPR011989">
    <property type="entry name" value="ARM-like"/>
</dbReference>
<protein>
    <recommendedName>
        <fullName evidence="4">Cell differentiation protein rcd1</fullName>
    </recommendedName>
</protein>
<feature type="compositionally biased region" description="Polar residues" evidence="1">
    <location>
        <begin position="280"/>
        <end position="294"/>
    </location>
</feature>
<feature type="compositionally biased region" description="Low complexity" evidence="1">
    <location>
        <begin position="17"/>
        <end position="29"/>
    </location>
</feature>
<feature type="compositionally biased region" description="Gly residues" evidence="1">
    <location>
        <begin position="64"/>
        <end position="77"/>
    </location>
</feature>
<evidence type="ECO:0000313" key="3">
    <source>
        <dbReference type="Proteomes" id="UP000078113"/>
    </source>
</evidence>
<reference evidence="2" key="2">
    <citation type="journal article" date="2019" name="IMA Fungus">
        <title>Genome sequencing and comparison of five Tilletia species to identify candidate genes for the detection of regulated species infecting wheat.</title>
        <authorList>
            <person name="Nguyen H.D.T."/>
            <person name="Sultana T."/>
            <person name="Kesanakurti P."/>
            <person name="Hambleton S."/>
        </authorList>
    </citation>
    <scope>NUCLEOTIDE SEQUENCE</scope>
    <source>
        <strain evidence="2">DAOMC 236422</strain>
    </source>
</reference>
<evidence type="ECO:0008006" key="4">
    <source>
        <dbReference type="Google" id="ProtNLM"/>
    </source>
</evidence>
<feature type="compositionally biased region" description="Low complexity" evidence="1">
    <location>
        <begin position="133"/>
        <end position="163"/>
    </location>
</feature>
<feature type="region of interest" description="Disordered" evidence="1">
    <location>
        <begin position="218"/>
        <end position="307"/>
    </location>
</feature>
<feature type="compositionally biased region" description="Low complexity" evidence="1">
    <location>
        <begin position="100"/>
        <end position="112"/>
    </location>
</feature>
<dbReference type="Gene3D" id="1.25.10.10">
    <property type="entry name" value="Leucine-rich Repeat Variant"/>
    <property type="match status" value="1"/>
</dbReference>
<dbReference type="InterPro" id="IPR007216">
    <property type="entry name" value="CNOT9"/>
</dbReference>
<name>A0A8X7N9P8_9BASI</name>
<dbReference type="AlphaFoldDB" id="A0A8X7N9P8"/>
<proteinExistence type="predicted"/>
<evidence type="ECO:0000256" key="1">
    <source>
        <dbReference type="SAM" id="MobiDB-lite"/>
    </source>
</evidence>
<feature type="compositionally biased region" description="Gly residues" evidence="1">
    <location>
        <begin position="30"/>
        <end position="45"/>
    </location>
</feature>
<dbReference type="GO" id="GO:0030014">
    <property type="term" value="C:CCR4-NOT complex"/>
    <property type="evidence" value="ECO:0007669"/>
    <property type="project" value="InterPro"/>
</dbReference>
<feature type="compositionally biased region" description="Low complexity" evidence="1">
    <location>
        <begin position="171"/>
        <end position="201"/>
    </location>
</feature>
<dbReference type="Proteomes" id="UP000078113">
    <property type="component" value="Unassembled WGS sequence"/>
</dbReference>
<feature type="compositionally biased region" description="Gly residues" evidence="1">
    <location>
        <begin position="120"/>
        <end position="132"/>
    </location>
</feature>
<dbReference type="Pfam" id="PF04078">
    <property type="entry name" value="Rcd1"/>
    <property type="match status" value="1"/>
</dbReference>